<evidence type="ECO:0000256" key="4">
    <source>
        <dbReference type="SAM" id="SignalP"/>
    </source>
</evidence>
<dbReference type="Pfam" id="PF13385">
    <property type="entry name" value="Laminin_G_3"/>
    <property type="match status" value="1"/>
</dbReference>
<feature type="compositionally biased region" description="Gly residues" evidence="3">
    <location>
        <begin position="63"/>
        <end position="85"/>
    </location>
</feature>
<keyword evidence="1 4" id="KW-0732">Signal</keyword>
<feature type="chain" id="PRO_5020990309" description="LamG-like jellyroll fold domain-containing protein" evidence="4">
    <location>
        <begin position="34"/>
        <end position="336"/>
    </location>
</feature>
<dbReference type="InterPro" id="IPR013320">
    <property type="entry name" value="ConA-like_dom_sf"/>
</dbReference>
<name>A0A4P2QX43_SORCE</name>
<dbReference type="SUPFAM" id="SSF49899">
    <property type="entry name" value="Concanavalin A-like lectins/glucanases"/>
    <property type="match status" value="1"/>
</dbReference>
<feature type="domain" description="LamG-like jellyroll fold" evidence="5">
    <location>
        <begin position="190"/>
        <end position="328"/>
    </location>
</feature>
<accession>A0A4P2QX43</accession>
<protein>
    <recommendedName>
        <fullName evidence="5">LamG-like jellyroll fold domain-containing protein</fullName>
    </recommendedName>
</protein>
<reference evidence="6 7" key="1">
    <citation type="submission" date="2015-09" db="EMBL/GenBank/DDBJ databases">
        <title>Sorangium comparison.</title>
        <authorList>
            <person name="Zaburannyi N."/>
            <person name="Bunk B."/>
            <person name="Overmann J."/>
            <person name="Mueller R."/>
        </authorList>
    </citation>
    <scope>NUCLEOTIDE SEQUENCE [LARGE SCALE GENOMIC DNA]</scope>
    <source>
        <strain evidence="6 7">So ce836</strain>
    </source>
</reference>
<organism evidence="6 7">
    <name type="scientific">Sorangium cellulosum</name>
    <name type="common">Polyangium cellulosum</name>
    <dbReference type="NCBI Taxonomy" id="56"/>
    <lineage>
        <taxon>Bacteria</taxon>
        <taxon>Pseudomonadati</taxon>
        <taxon>Myxococcota</taxon>
        <taxon>Polyangia</taxon>
        <taxon>Polyangiales</taxon>
        <taxon>Polyangiaceae</taxon>
        <taxon>Sorangium</taxon>
    </lineage>
</organism>
<dbReference type="AlphaFoldDB" id="A0A4P2QX43"/>
<dbReference type="EMBL" id="CP012672">
    <property type="protein sequence ID" value="AUX34123.1"/>
    <property type="molecule type" value="Genomic_DNA"/>
</dbReference>
<evidence type="ECO:0000256" key="2">
    <source>
        <dbReference type="ARBA" id="ARBA00023157"/>
    </source>
</evidence>
<evidence type="ECO:0000313" key="6">
    <source>
        <dbReference type="EMBL" id="AUX34123.1"/>
    </source>
</evidence>
<dbReference type="InterPro" id="IPR006558">
    <property type="entry name" value="LamG-like"/>
</dbReference>
<proteinExistence type="predicted"/>
<dbReference type="Gene3D" id="2.60.120.200">
    <property type="match status" value="1"/>
</dbReference>
<dbReference type="SMART" id="SM00560">
    <property type="entry name" value="LamGL"/>
    <property type="match status" value="1"/>
</dbReference>
<evidence type="ECO:0000313" key="7">
    <source>
        <dbReference type="Proteomes" id="UP000295497"/>
    </source>
</evidence>
<keyword evidence="2" id="KW-1015">Disulfide bond</keyword>
<feature type="signal peptide" evidence="4">
    <location>
        <begin position="1"/>
        <end position="33"/>
    </location>
</feature>
<evidence type="ECO:0000259" key="5">
    <source>
        <dbReference type="SMART" id="SM00560"/>
    </source>
</evidence>
<evidence type="ECO:0000256" key="1">
    <source>
        <dbReference type="ARBA" id="ARBA00022729"/>
    </source>
</evidence>
<evidence type="ECO:0000256" key="3">
    <source>
        <dbReference type="SAM" id="MobiDB-lite"/>
    </source>
</evidence>
<dbReference type="Proteomes" id="UP000295497">
    <property type="component" value="Chromosome"/>
</dbReference>
<gene>
    <name evidence="6" type="ORF">SOCE836_062910</name>
</gene>
<feature type="region of interest" description="Disordered" evidence="3">
    <location>
        <begin position="47"/>
        <end position="85"/>
    </location>
</feature>
<sequence length="336" mass="33285">MNMAARGRVLAGPAALRPAARALLALAPLCLGACSLEDLSYLQDGATGAGGGSATQSSSQSSGGSGGRDGTGATGGGGGGGDGGAGGVGGDGGAAGVGGAGGDGGAGGRGGAGGGGGGGGGPLIDLETGLFLHYTFDAIEEGIAVDATGGMRDGTLLGGTSVEGRIGKALSLSGDEEYVELPPGVLQTLNELTVSFWISLGEQQWWQRIFDFGSGEVAWLYVCPKAANPTGVRLSVNSPAGVEEYTMNGSLPLQEWTHLAVTLSYNPSRSSMYINGAAVASSDMIATRPSDLGNTTQNFIGRSQFAVDPYLVGIVDDFRIYDRALSAAEVAALAAQ</sequence>